<evidence type="ECO:0008006" key="3">
    <source>
        <dbReference type="Google" id="ProtNLM"/>
    </source>
</evidence>
<name>A0ABU5W0Z5_9BACT</name>
<accession>A0ABU5W0Z5</accession>
<proteinExistence type="predicted"/>
<sequence length="285" mass="32283">MKTLLLIIVSLSFFSCSTPPKVMESGDREPASFQSCLEAMGQIMNYKPFYGPGANVFSKAKNYAELEALYGGENLIEIQRRMSDSEILANNANVKKIALESYEVQAIPGKNTKVTTADTNVIYNATSNSQVNKNHYCYDTKGTIGFCFGRATITHMEAIVRDIHPDLVKKIWIAGDMGVWGHHVATMLYTEKGWMVLDTNIGHAVPVDYWIEYYMPQKQKGAKEIMVFITQAGRFGPYDNRPYNAVDLFNTQSEDFNKAADYFNGYFHDYFNSLDNVRSKPLFQQ</sequence>
<reference evidence="1 2" key="1">
    <citation type="submission" date="2023-11" db="EMBL/GenBank/DDBJ databases">
        <title>A Novel Polar Bacteriovorax (B. antarcticus) Isolated from the Biocrust in Antarctica.</title>
        <authorList>
            <person name="Mun W."/>
            <person name="Choi S.Y."/>
            <person name="Mitchell R.J."/>
        </authorList>
    </citation>
    <scope>NUCLEOTIDE SEQUENCE [LARGE SCALE GENOMIC DNA]</scope>
    <source>
        <strain evidence="1 2">PP10</strain>
    </source>
</reference>
<keyword evidence="2" id="KW-1185">Reference proteome</keyword>
<dbReference type="PROSITE" id="PS51257">
    <property type="entry name" value="PROKAR_LIPOPROTEIN"/>
    <property type="match status" value="1"/>
</dbReference>
<dbReference type="RefSeq" id="WP_323578128.1">
    <property type="nucleotide sequence ID" value="NZ_JAYGJQ010000002.1"/>
</dbReference>
<comment type="caution">
    <text evidence="1">The sequence shown here is derived from an EMBL/GenBank/DDBJ whole genome shotgun (WGS) entry which is preliminary data.</text>
</comment>
<organism evidence="1 2">
    <name type="scientific">Bacteriovorax antarcticus</name>
    <dbReference type="NCBI Taxonomy" id="3088717"/>
    <lineage>
        <taxon>Bacteria</taxon>
        <taxon>Pseudomonadati</taxon>
        <taxon>Bdellovibrionota</taxon>
        <taxon>Bacteriovoracia</taxon>
        <taxon>Bacteriovoracales</taxon>
        <taxon>Bacteriovoracaceae</taxon>
        <taxon>Bacteriovorax</taxon>
    </lineage>
</organism>
<protein>
    <recommendedName>
        <fullName evidence="3">Transglutaminase-like domain-containing protein</fullName>
    </recommendedName>
</protein>
<evidence type="ECO:0000313" key="2">
    <source>
        <dbReference type="Proteomes" id="UP001302274"/>
    </source>
</evidence>
<dbReference type="Gene3D" id="3.10.620.30">
    <property type="match status" value="1"/>
</dbReference>
<dbReference type="EMBL" id="JAYGJQ010000002">
    <property type="protein sequence ID" value="MEA9357935.1"/>
    <property type="molecule type" value="Genomic_DNA"/>
</dbReference>
<evidence type="ECO:0000313" key="1">
    <source>
        <dbReference type="EMBL" id="MEA9357935.1"/>
    </source>
</evidence>
<dbReference type="Proteomes" id="UP001302274">
    <property type="component" value="Unassembled WGS sequence"/>
</dbReference>
<gene>
    <name evidence="1" type="ORF">SHI21_17015</name>
</gene>